<feature type="region of interest" description="Disordered" evidence="1">
    <location>
        <begin position="1"/>
        <end position="22"/>
    </location>
</feature>
<dbReference type="EMBL" id="MU853227">
    <property type="protein sequence ID" value="KAK4124082.1"/>
    <property type="molecule type" value="Genomic_DNA"/>
</dbReference>
<gene>
    <name evidence="2" type="ORF">N657DRAFT_644274</name>
</gene>
<reference evidence="2" key="1">
    <citation type="journal article" date="2023" name="Mol. Phylogenet. Evol.">
        <title>Genome-scale phylogeny and comparative genomics of the fungal order Sordariales.</title>
        <authorList>
            <person name="Hensen N."/>
            <person name="Bonometti L."/>
            <person name="Westerberg I."/>
            <person name="Brannstrom I.O."/>
            <person name="Guillou S."/>
            <person name="Cros-Aarteil S."/>
            <person name="Calhoun S."/>
            <person name="Haridas S."/>
            <person name="Kuo A."/>
            <person name="Mondo S."/>
            <person name="Pangilinan J."/>
            <person name="Riley R."/>
            <person name="LaButti K."/>
            <person name="Andreopoulos B."/>
            <person name="Lipzen A."/>
            <person name="Chen C."/>
            <person name="Yan M."/>
            <person name="Daum C."/>
            <person name="Ng V."/>
            <person name="Clum A."/>
            <person name="Steindorff A."/>
            <person name="Ohm R.A."/>
            <person name="Martin F."/>
            <person name="Silar P."/>
            <person name="Natvig D.O."/>
            <person name="Lalanne C."/>
            <person name="Gautier V."/>
            <person name="Ament-Velasquez S.L."/>
            <person name="Kruys A."/>
            <person name="Hutchinson M.I."/>
            <person name="Powell A.J."/>
            <person name="Barry K."/>
            <person name="Miller A.N."/>
            <person name="Grigoriev I.V."/>
            <person name="Debuchy R."/>
            <person name="Gladieux P."/>
            <person name="Hiltunen Thoren M."/>
            <person name="Johannesson H."/>
        </authorList>
    </citation>
    <scope>NUCLEOTIDE SEQUENCE</scope>
    <source>
        <strain evidence="2">CBS 731.68</strain>
    </source>
</reference>
<evidence type="ECO:0000256" key="1">
    <source>
        <dbReference type="SAM" id="MobiDB-lite"/>
    </source>
</evidence>
<evidence type="ECO:0008006" key="4">
    <source>
        <dbReference type="Google" id="ProtNLM"/>
    </source>
</evidence>
<reference evidence="2" key="2">
    <citation type="submission" date="2023-05" db="EMBL/GenBank/DDBJ databases">
        <authorList>
            <consortium name="Lawrence Berkeley National Laboratory"/>
            <person name="Steindorff A."/>
            <person name="Hensen N."/>
            <person name="Bonometti L."/>
            <person name="Westerberg I."/>
            <person name="Brannstrom I.O."/>
            <person name="Guillou S."/>
            <person name="Cros-Aarteil S."/>
            <person name="Calhoun S."/>
            <person name="Haridas S."/>
            <person name="Kuo A."/>
            <person name="Mondo S."/>
            <person name="Pangilinan J."/>
            <person name="Riley R."/>
            <person name="Labutti K."/>
            <person name="Andreopoulos B."/>
            <person name="Lipzen A."/>
            <person name="Chen C."/>
            <person name="Yanf M."/>
            <person name="Daum C."/>
            <person name="Ng V."/>
            <person name="Clum A."/>
            <person name="Ohm R."/>
            <person name="Martin F."/>
            <person name="Silar P."/>
            <person name="Natvig D."/>
            <person name="Lalanne C."/>
            <person name="Gautier V."/>
            <person name="Ament-Velasquez S.L."/>
            <person name="Kruys A."/>
            <person name="Hutchinson M.I."/>
            <person name="Powell A.J."/>
            <person name="Barry K."/>
            <person name="Miller A.N."/>
            <person name="Grigoriev I.V."/>
            <person name="Debuchy R."/>
            <person name="Gladieux P."/>
            <person name="Thoren M.H."/>
            <person name="Johannesson H."/>
        </authorList>
    </citation>
    <scope>NUCLEOTIDE SEQUENCE</scope>
    <source>
        <strain evidence="2">CBS 731.68</strain>
    </source>
</reference>
<protein>
    <recommendedName>
        <fullName evidence="4">Serine protease</fullName>
    </recommendedName>
</protein>
<feature type="region of interest" description="Disordered" evidence="1">
    <location>
        <begin position="55"/>
        <end position="76"/>
    </location>
</feature>
<organism evidence="2 3">
    <name type="scientific">Parathielavia appendiculata</name>
    <dbReference type="NCBI Taxonomy" id="2587402"/>
    <lineage>
        <taxon>Eukaryota</taxon>
        <taxon>Fungi</taxon>
        <taxon>Dikarya</taxon>
        <taxon>Ascomycota</taxon>
        <taxon>Pezizomycotina</taxon>
        <taxon>Sordariomycetes</taxon>
        <taxon>Sordariomycetidae</taxon>
        <taxon>Sordariales</taxon>
        <taxon>Chaetomiaceae</taxon>
        <taxon>Parathielavia</taxon>
    </lineage>
</organism>
<name>A0AAN6U0D2_9PEZI</name>
<keyword evidence="3" id="KW-1185">Reference proteome</keyword>
<dbReference type="AlphaFoldDB" id="A0AAN6U0D2"/>
<comment type="caution">
    <text evidence="2">The sequence shown here is derived from an EMBL/GenBank/DDBJ whole genome shotgun (WGS) entry which is preliminary data.</text>
</comment>
<dbReference type="RefSeq" id="XP_062647853.1">
    <property type="nucleotide sequence ID" value="XM_062792728.1"/>
</dbReference>
<dbReference type="GeneID" id="87829497"/>
<feature type="compositionally biased region" description="Basic and acidic residues" evidence="1">
    <location>
        <begin position="398"/>
        <end position="425"/>
    </location>
</feature>
<accession>A0AAN6U0D2</accession>
<proteinExistence type="predicted"/>
<evidence type="ECO:0000313" key="3">
    <source>
        <dbReference type="Proteomes" id="UP001302602"/>
    </source>
</evidence>
<feature type="compositionally biased region" description="Basic and acidic residues" evidence="1">
    <location>
        <begin position="56"/>
        <end position="70"/>
    </location>
</feature>
<dbReference type="Proteomes" id="UP001302602">
    <property type="component" value="Unassembled WGS sequence"/>
</dbReference>
<sequence length="510" mass="57878">MTHPSVNIQVPDPDRWQYPGQLSHPADPYVTWKLRHPGNNPIGVTKPARLQQLSKADWKDLHDKDEDKQKDKKYKMTQIPAEKTGSPEGYPWVVHLYARNLEESLKWEWPSDPNGSQAARFNSIIPTQWVKGTAWFARGVSNDDRAPIYLMTAAHNLVKKAPRKIDEWGRPLQRGQLSQRLSFGVTKEYKKWPYKAMHKSRARADAVLIVAEIRPDPQTGGVYKRFEAWADMACISQQYLKDPNGSRLDIAALRLRKGKPFPSDFPSDVLSNAPYIHSLPPEFEARSDAYFMGVGIPGFLDKYRERGGTYLLRDPADRIQHAEGVVPNVFNFSSSSKIKVRKWQGYKYYVPWGIGKYKSAVPYTPYDHRFEGTLTHKLPYERMPPGVSGGPGILGVFQDKRNKDEKKDGDNDTKDGEDKDKDEDKGKDKLEMVVCCMVIEDADDKHAFRPNHFSGGAVFSSSSMAVYPTRKALKAADPAVLLTQLGAKGLGWEPVKFGGQEYKRLSRRLE</sequence>
<feature type="region of interest" description="Disordered" evidence="1">
    <location>
        <begin position="391"/>
        <end position="425"/>
    </location>
</feature>
<evidence type="ECO:0000313" key="2">
    <source>
        <dbReference type="EMBL" id="KAK4124082.1"/>
    </source>
</evidence>